<dbReference type="Gene3D" id="1.20.120.900">
    <property type="entry name" value="Pex19, mPTS binding domain"/>
    <property type="match status" value="1"/>
</dbReference>
<gene>
    <name evidence="6" type="ORF">PACLA_8A050321</name>
</gene>
<proteinExistence type="inferred from homology"/>
<name>A0A7D9I9W6_PARCT</name>
<evidence type="ECO:0000259" key="5">
    <source>
        <dbReference type="Pfam" id="PF18701"/>
    </source>
</evidence>
<dbReference type="Pfam" id="PF04614">
    <property type="entry name" value="Pex19"/>
    <property type="match status" value="1"/>
</dbReference>
<evidence type="ECO:0000256" key="1">
    <source>
        <dbReference type="ARBA" id="ARBA00006326"/>
    </source>
</evidence>
<dbReference type="EMBL" id="CACRXK020003905">
    <property type="protein sequence ID" value="CAB4000724.1"/>
    <property type="molecule type" value="Genomic_DNA"/>
</dbReference>
<dbReference type="InterPro" id="IPR006708">
    <property type="entry name" value="Pex19"/>
</dbReference>
<organism evidence="6 7">
    <name type="scientific">Paramuricea clavata</name>
    <name type="common">Red gorgonian</name>
    <name type="synonym">Violescent sea-whip</name>
    <dbReference type="NCBI Taxonomy" id="317549"/>
    <lineage>
        <taxon>Eukaryota</taxon>
        <taxon>Metazoa</taxon>
        <taxon>Cnidaria</taxon>
        <taxon>Anthozoa</taxon>
        <taxon>Octocorallia</taxon>
        <taxon>Malacalcyonacea</taxon>
        <taxon>Plexauridae</taxon>
        <taxon>Paramuricea</taxon>
    </lineage>
</organism>
<protein>
    <recommendedName>
        <fullName evidence="2">Peroxin-19</fullName>
    </recommendedName>
</protein>
<dbReference type="GO" id="GO:0045046">
    <property type="term" value="P:protein import into peroxisome membrane"/>
    <property type="evidence" value="ECO:0007669"/>
    <property type="project" value="TreeGrafter"/>
</dbReference>
<dbReference type="GO" id="GO:0005778">
    <property type="term" value="C:peroxisomal membrane"/>
    <property type="evidence" value="ECO:0007669"/>
    <property type="project" value="TreeGrafter"/>
</dbReference>
<dbReference type="PANTHER" id="PTHR12774:SF2">
    <property type="entry name" value="PEROXISOMAL BIOGENESIS FACTOR 19"/>
    <property type="match status" value="1"/>
</dbReference>
<evidence type="ECO:0000256" key="3">
    <source>
        <dbReference type="SAM" id="MobiDB-lite"/>
    </source>
</evidence>
<feature type="domain" description="Integrase zinc-binding" evidence="4">
    <location>
        <begin position="14"/>
        <end position="68"/>
    </location>
</feature>
<dbReference type="Gene3D" id="1.10.340.70">
    <property type="match status" value="1"/>
</dbReference>
<evidence type="ECO:0000313" key="7">
    <source>
        <dbReference type="Proteomes" id="UP001152795"/>
    </source>
</evidence>
<sequence>MPDDAKQPILLPPKQEFTRLIIREAHELVHHDGIRETLNCVRRKYWVLRGRESVKGMVRRCVTCKRKAKNQRRLLDQFINRWRTEYLLSLRETSRVLHGTEKETIAVGDIVVLKNDSTPRMFWKLARVKELIKSQDGVIRAAKICVVNSGKGRVIELRRPIQHLIPLELKLSPDTENDVSPAVESAPKEEESTRQRPRRSAANTADVDENFLKAMADMGVDGQDPDFNQGVFPMMQGMMMNLLSKDVLYPALDELRTKYPAWLDEKKSTLPSDVHENYSKQYKLVCEICSEYDKENEKDTEEIKKKRFDKLMGLMQKMQRYGQPPQELVGSGVQGQGAFGENFGPDKCPVM</sequence>
<dbReference type="Pfam" id="PF17921">
    <property type="entry name" value="Integrase_H2C2"/>
    <property type="match status" value="1"/>
</dbReference>
<comment type="similarity">
    <text evidence="1">Belongs to the peroxin-19 family.</text>
</comment>
<dbReference type="AlphaFoldDB" id="A0A7D9I9W6"/>
<evidence type="ECO:0000256" key="2">
    <source>
        <dbReference type="ARBA" id="ARBA00029688"/>
    </source>
</evidence>
<dbReference type="OrthoDB" id="21292at2759"/>
<dbReference type="Pfam" id="PF18701">
    <property type="entry name" value="DUF5641"/>
    <property type="match status" value="1"/>
</dbReference>
<dbReference type="GO" id="GO:0033328">
    <property type="term" value="F:peroxisome membrane targeting sequence binding"/>
    <property type="evidence" value="ECO:0007669"/>
    <property type="project" value="TreeGrafter"/>
</dbReference>
<dbReference type="InterPro" id="IPR038322">
    <property type="entry name" value="Pex19_C_sf"/>
</dbReference>
<dbReference type="PANTHER" id="PTHR12774">
    <property type="entry name" value="PEROXISOMAL BIOGENESIS FACTOR 19"/>
    <property type="match status" value="1"/>
</dbReference>
<keyword evidence="7" id="KW-1185">Reference proteome</keyword>
<comment type="caution">
    <text evidence="6">The sequence shown here is derived from an EMBL/GenBank/DDBJ whole genome shotgun (WGS) entry which is preliminary data.</text>
</comment>
<accession>A0A7D9I9W6</accession>
<evidence type="ECO:0000259" key="4">
    <source>
        <dbReference type="Pfam" id="PF17921"/>
    </source>
</evidence>
<feature type="domain" description="DUF5641" evidence="5">
    <location>
        <begin position="70"/>
        <end position="167"/>
    </location>
</feature>
<dbReference type="InterPro" id="IPR040676">
    <property type="entry name" value="DUF5641"/>
</dbReference>
<reference evidence="6" key="1">
    <citation type="submission" date="2020-04" db="EMBL/GenBank/DDBJ databases">
        <authorList>
            <person name="Alioto T."/>
            <person name="Alioto T."/>
            <person name="Gomez Garrido J."/>
        </authorList>
    </citation>
    <scope>NUCLEOTIDE SEQUENCE</scope>
    <source>
        <strain evidence="6">A484AB</strain>
    </source>
</reference>
<evidence type="ECO:0000313" key="6">
    <source>
        <dbReference type="EMBL" id="CAB4000724.1"/>
    </source>
</evidence>
<dbReference type="Proteomes" id="UP001152795">
    <property type="component" value="Unassembled WGS sequence"/>
</dbReference>
<feature type="region of interest" description="Disordered" evidence="3">
    <location>
        <begin position="175"/>
        <end position="205"/>
    </location>
</feature>
<dbReference type="InterPro" id="IPR041588">
    <property type="entry name" value="Integrase_H2C2"/>
</dbReference>